<accession>A0A5J4Q192</accession>
<dbReference type="GO" id="GO:0005829">
    <property type="term" value="C:cytosol"/>
    <property type="evidence" value="ECO:0007669"/>
    <property type="project" value="TreeGrafter"/>
</dbReference>
<organism evidence="2">
    <name type="scientific">termite gut metagenome</name>
    <dbReference type="NCBI Taxonomy" id="433724"/>
    <lineage>
        <taxon>unclassified sequences</taxon>
        <taxon>metagenomes</taxon>
        <taxon>organismal metagenomes</taxon>
    </lineage>
</organism>
<evidence type="ECO:0000256" key="1">
    <source>
        <dbReference type="ARBA" id="ARBA00022801"/>
    </source>
</evidence>
<evidence type="ECO:0000313" key="2">
    <source>
        <dbReference type="EMBL" id="KAA6314353.1"/>
    </source>
</evidence>
<dbReference type="InterPro" id="IPR018228">
    <property type="entry name" value="DNase_TatD-rel_CS"/>
</dbReference>
<dbReference type="PROSITE" id="PS01090">
    <property type="entry name" value="TATD_2"/>
    <property type="match status" value="1"/>
</dbReference>
<dbReference type="EC" id="3.1.-.-" evidence="2"/>
<name>A0A5J4Q192_9ZZZZ</name>
<dbReference type="CDD" id="cd01310">
    <property type="entry name" value="TatD_DNAse"/>
    <property type="match status" value="1"/>
</dbReference>
<sequence>MRLVDSHAHLFLDDFSQDLPMVIHRAKAAGISHVFMPNIDSTTIERMLHVSTLYKEYCYPMIGLHPTSVNASYKEELAVVTEQLMSPNRYVAIGEIGMDLYWDRTYLREQSIAFERQIQLALKYQLPVIIHCRDAFEQMHEILTS</sequence>
<reference evidence="2" key="1">
    <citation type="submission" date="2019-03" db="EMBL/GenBank/DDBJ databases">
        <title>Single cell metagenomics reveals metabolic interactions within the superorganism composed of flagellate Streblomastix strix and complex community of Bacteroidetes bacteria on its surface.</title>
        <authorList>
            <person name="Treitli S.C."/>
            <person name="Kolisko M."/>
            <person name="Husnik F."/>
            <person name="Keeling P."/>
            <person name="Hampl V."/>
        </authorList>
    </citation>
    <scope>NUCLEOTIDE SEQUENCE</scope>
    <source>
        <strain evidence="2">STM</strain>
    </source>
</reference>
<protein>
    <submittedName>
        <fullName evidence="2">Putative metal-dependent hydrolase YjjV</fullName>
        <ecNumber evidence="2">3.1.-.-</ecNumber>
    </submittedName>
</protein>
<keyword evidence="1 2" id="KW-0378">Hydrolase</keyword>
<dbReference type="PANTHER" id="PTHR46124">
    <property type="entry name" value="D-AMINOACYL-TRNA DEACYLASE"/>
    <property type="match status" value="1"/>
</dbReference>
<dbReference type="Pfam" id="PF01026">
    <property type="entry name" value="TatD_DNase"/>
    <property type="match status" value="1"/>
</dbReference>
<dbReference type="SUPFAM" id="SSF51556">
    <property type="entry name" value="Metallo-dependent hydrolases"/>
    <property type="match status" value="1"/>
</dbReference>
<dbReference type="GO" id="GO:0016788">
    <property type="term" value="F:hydrolase activity, acting on ester bonds"/>
    <property type="evidence" value="ECO:0007669"/>
    <property type="project" value="InterPro"/>
</dbReference>
<proteinExistence type="predicted"/>
<feature type="non-terminal residue" evidence="2">
    <location>
        <position position="145"/>
    </location>
</feature>
<dbReference type="InterPro" id="IPR032466">
    <property type="entry name" value="Metal_Hydrolase"/>
</dbReference>
<gene>
    <name evidence="2" type="ORF">EZS27_035018</name>
</gene>
<dbReference type="AlphaFoldDB" id="A0A5J4Q192"/>
<dbReference type="EMBL" id="SNRY01005685">
    <property type="protein sequence ID" value="KAA6314353.1"/>
    <property type="molecule type" value="Genomic_DNA"/>
</dbReference>
<dbReference type="Gene3D" id="3.20.20.140">
    <property type="entry name" value="Metal-dependent hydrolases"/>
    <property type="match status" value="1"/>
</dbReference>
<dbReference type="InterPro" id="IPR001130">
    <property type="entry name" value="TatD-like"/>
</dbReference>
<dbReference type="PANTHER" id="PTHR46124:SF4">
    <property type="entry name" value="HYDROLASE TATD"/>
    <property type="match status" value="1"/>
</dbReference>
<comment type="caution">
    <text evidence="2">The sequence shown here is derived from an EMBL/GenBank/DDBJ whole genome shotgun (WGS) entry which is preliminary data.</text>
</comment>